<accession>A0A0G1D3H5</accession>
<dbReference type="EMBL" id="LCDO01000009">
    <property type="protein sequence ID" value="KKS56553.1"/>
    <property type="molecule type" value="Genomic_DNA"/>
</dbReference>
<name>A0A0G1D3H5_9BACT</name>
<sequence length="455" mass="53209">MSYEKIKIITKAQDSLRVFTQIIFSQSLSLFPNGFVGGKYVDTVCDFLQSNKKTVRVGPREHLKSVSLYDHFMWQIMRNWDKNLEAHYFSYQYQMAAYHVAKIKHAIKSNPFFDSLIDKKKNAESVISFTWDNEHFITLEPHGLLEFKRGIHAPLIYVDDPFQDPSNKMVITLIKKINEIMRGQILDMSQDELHICGTPQTNDDFFFDKNIMSRFATMITPAIQDEINKIVLWPEWMGWDELQARRREKGDKLFKQEYQCSPTYAEEAFIKRGILYSLVNPKLNDIGILKKYETKNDVVGGFDIGKKTHPAHLVVYEIIKDKRKMLHQKWMDGWDYKDQLDYLTLAIEMLGMNKLFYDNTRGEFEGFAEQGILPPQMEPVVFTSKEKYSMAAQFDKALSNKSIEFLNDRRMLEQMLMVTNDLDAIETPEGHADSFWSTAMTFKNEENPQPEILII</sequence>
<evidence type="ECO:0000313" key="1">
    <source>
        <dbReference type="EMBL" id="KKS56553.1"/>
    </source>
</evidence>
<proteinExistence type="predicted"/>
<dbReference type="Gene3D" id="3.30.420.240">
    <property type="match status" value="1"/>
</dbReference>
<gene>
    <name evidence="1" type="ORF">UV20_C0009G0032</name>
</gene>
<dbReference type="AlphaFoldDB" id="A0A0G1D3H5"/>
<comment type="caution">
    <text evidence="1">The sequence shown here is derived from an EMBL/GenBank/DDBJ whole genome shotgun (WGS) entry which is preliminary data.</text>
</comment>
<protein>
    <recommendedName>
        <fullName evidence="3">Terminase large subunit gp17-like C-terminal domain-containing protein</fullName>
    </recommendedName>
</protein>
<evidence type="ECO:0000313" key="2">
    <source>
        <dbReference type="Proteomes" id="UP000034837"/>
    </source>
</evidence>
<organism evidence="1 2">
    <name type="scientific">Candidatus Magasanikbacteria bacterium GW2011_GWA2_42_32</name>
    <dbReference type="NCBI Taxonomy" id="1619039"/>
    <lineage>
        <taxon>Bacteria</taxon>
        <taxon>Candidatus Magasanikiibacteriota</taxon>
    </lineage>
</organism>
<reference evidence="1 2" key="1">
    <citation type="journal article" date="2015" name="Nature">
        <title>rRNA introns, odd ribosomes, and small enigmatic genomes across a large radiation of phyla.</title>
        <authorList>
            <person name="Brown C.T."/>
            <person name="Hug L.A."/>
            <person name="Thomas B.C."/>
            <person name="Sharon I."/>
            <person name="Castelle C.J."/>
            <person name="Singh A."/>
            <person name="Wilkins M.J."/>
            <person name="Williams K.H."/>
            <person name="Banfield J.F."/>
        </authorList>
    </citation>
    <scope>NUCLEOTIDE SEQUENCE [LARGE SCALE GENOMIC DNA]</scope>
</reference>
<evidence type="ECO:0008006" key="3">
    <source>
        <dbReference type="Google" id="ProtNLM"/>
    </source>
</evidence>
<dbReference type="Proteomes" id="UP000034837">
    <property type="component" value="Unassembled WGS sequence"/>
</dbReference>